<sequence length="118" mass="13929">MTFPVNIHQNYHAHFYFDKQSGEFAANFYQRVSQQFDLYVGRFNQKRVGPHTKWSFEIDFTHQQFESLIPWLEANRNGHTILVHAVTGDDYLDHTRYVYWLGEPIELDITGFTAGNLS</sequence>
<dbReference type="Proteomes" id="UP000186313">
    <property type="component" value="Unassembled WGS sequence"/>
</dbReference>
<accession>A0A1Q9HIP6</accession>
<evidence type="ECO:0000313" key="1">
    <source>
        <dbReference type="EMBL" id="OLQ90215.1"/>
    </source>
</evidence>
<dbReference type="SUPFAM" id="SSF143410">
    <property type="entry name" value="DOPA-like"/>
    <property type="match status" value="1"/>
</dbReference>
<dbReference type="PANTHER" id="PTHR36423:SF2">
    <property type="entry name" value="AFR070WP"/>
    <property type="match status" value="1"/>
</dbReference>
<dbReference type="PIRSF" id="PIRSF028139">
    <property type="entry name" value="DOPA-diox_rel_Mll2280"/>
    <property type="match status" value="1"/>
</dbReference>
<dbReference type="InterPro" id="IPR014980">
    <property type="entry name" value="DOPA_dioxygen"/>
</dbReference>
<name>A0A1Q9HIP6_9VIBR</name>
<dbReference type="OrthoDB" id="572228at2"/>
<evidence type="ECO:0000313" key="2">
    <source>
        <dbReference type="Proteomes" id="UP000186313"/>
    </source>
</evidence>
<protein>
    <submittedName>
        <fullName evidence="1">4,5-dioxygenase</fullName>
    </submittedName>
</protein>
<dbReference type="PANTHER" id="PTHR36423">
    <property type="entry name" value="AFR070WP"/>
    <property type="match status" value="1"/>
</dbReference>
<keyword evidence="1" id="KW-0560">Oxidoreductase</keyword>
<dbReference type="AlphaFoldDB" id="A0A1Q9HIP6"/>
<keyword evidence="1" id="KW-0223">Dioxygenase</keyword>
<reference evidence="1 2" key="1">
    <citation type="submission" date="2016-09" db="EMBL/GenBank/DDBJ databases">
        <title>Genomic Taxonomy of the Vibrionaceae.</title>
        <authorList>
            <person name="Gonzalez-Castillo A."/>
            <person name="Gomez-Gil B."/>
            <person name="Enciso-Ibarra K."/>
        </authorList>
    </citation>
    <scope>NUCLEOTIDE SEQUENCE [LARGE SCALE GENOMIC DNA]</scope>
    <source>
        <strain evidence="1 2">CAIM 703</strain>
    </source>
</reference>
<comment type="caution">
    <text evidence="1">The sequence shown here is derived from an EMBL/GenBank/DDBJ whole genome shotgun (WGS) entry which is preliminary data.</text>
</comment>
<proteinExistence type="predicted"/>
<dbReference type="InterPro" id="IPR023389">
    <property type="entry name" value="DOPA-like_sf"/>
</dbReference>
<dbReference type="EMBL" id="MJMJ01000012">
    <property type="protein sequence ID" value="OLQ90215.1"/>
    <property type="molecule type" value="Genomic_DNA"/>
</dbReference>
<dbReference type="Gene3D" id="3.30.70.1240">
    <property type="entry name" value="DOPA-like domains"/>
    <property type="match status" value="1"/>
</dbReference>
<dbReference type="Pfam" id="PF08883">
    <property type="entry name" value="DOPA_dioxygen"/>
    <property type="match status" value="1"/>
</dbReference>
<gene>
    <name evidence="1" type="ORF">BIY22_04235</name>
</gene>
<dbReference type="GO" id="GO:0051213">
    <property type="term" value="F:dioxygenase activity"/>
    <property type="evidence" value="ECO:0007669"/>
    <property type="project" value="UniProtKB-KW"/>
</dbReference>
<organism evidence="1 2">
    <name type="scientific">Vibrio panuliri</name>
    <dbReference type="NCBI Taxonomy" id="1381081"/>
    <lineage>
        <taxon>Bacteria</taxon>
        <taxon>Pseudomonadati</taxon>
        <taxon>Pseudomonadota</taxon>
        <taxon>Gammaproteobacteria</taxon>
        <taxon>Vibrionales</taxon>
        <taxon>Vibrionaceae</taxon>
        <taxon>Vibrio</taxon>
    </lineage>
</organism>
<dbReference type="STRING" id="1381081.BIY22_04235"/>
<dbReference type="RefSeq" id="WP_075707596.1">
    <property type="nucleotide sequence ID" value="NZ_MJMJ01000012.1"/>
</dbReference>